<feature type="active site" description="Proton donor" evidence="6">
    <location>
        <position position="28"/>
    </location>
</feature>
<keyword evidence="1 5" id="KW-0378">Hydrolase</keyword>
<evidence type="ECO:0000256" key="4">
    <source>
        <dbReference type="ARBA" id="ARBA00069197"/>
    </source>
</evidence>
<evidence type="ECO:0000256" key="1">
    <source>
        <dbReference type="ARBA" id="ARBA00022801"/>
    </source>
</evidence>
<dbReference type="AlphaFoldDB" id="A0A397U4F7"/>
<keyword evidence="8" id="KW-0479">Metal-binding</keyword>
<dbReference type="SUPFAM" id="SSF56784">
    <property type="entry name" value="HAD-like"/>
    <property type="match status" value="1"/>
</dbReference>
<evidence type="ECO:0000256" key="2">
    <source>
        <dbReference type="ARBA" id="ARBA00050247"/>
    </source>
</evidence>
<feature type="active site" description="Nucleophile" evidence="6">
    <location>
        <position position="26"/>
    </location>
</feature>
<dbReference type="InterPro" id="IPR006349">
    <property type="entry name" value="PGP_euk"/>
</dbReference>
<name>A0A397U4F7_9GLOM</name>
<keyword evidence="8" id="KW-0460">Magnesium</keyword>
<dbReference type="Pfam" id="PF13344">
    <property type="entry name" value="Hydrolase_6"/>
    <property type="match status" value="1"/>
</dbReference>
<dbReference type="Proteomes" id="UP000266673">
    <property type="component" value="Unassembled WGS sequence"/>
</dbReference>
<dbReference type="SFLD" id="SFLDG01129">
    <property type="entry name" value="C1.5:_HAD__Beta-PGM__Phosphata"/>
    <property type="match status" value="1"/>
</dbReference>
<dbReference type="PANTHER" id="PTHR19288">
    <property type="entry name" value="4-NITROPHENYLPHOSPHATASE-RELATED"/>
    <property type="match status" value="1"/>
</dbReference>
<dbReference type="NCBIfam" id="TIGR01452">
    <property type="entry name" value="PGP_euk"/>
    <property type="match status" value="1"/>
</dbReference>
<keyword evidence="10" id="KW-1185">Reference proteome</keyword>
<evidence type="ECO:0000256" key="5">
    <source>
        <dbReference type="PIRNR" id="PIRNR000915"/>
    </source>
</evidence>
<reference evidence="9 10" key="1">
    <citation type="submission" date="2018-06" db="EMBL/GenBank/DDBJ databases">
        <title>Comparative genomics reveals the genomic features of Rhizophagus irregularis, R. cerebriforme, R. diaphanum and Gigaspora rosea, and their symbiotic lifestyle signature.</title>
        <authorList>
            <person name="Morin E."/>
            <person name="San Clemente H."/>
            <person name="Chen E.C.H."/>
            <person name="De La Providencia I."/>
            <person name="Hainaut M."/>
            <person name="Kuo A."/>
            <person name="Kohler A."/>
            <person name="Murat C."/>
            <person name="Tang N."/>
            <person name="Roy S."/>
            <person name="Loubradou J."/>
            <person name="Henrissat B."/>
            <person name="Grigoriev I.V."/>
            <person name="Corradi N."/>
            <person name="Roux C."/>
            <person name="Martin F.M."/>
        </authorList>
    </citation>
    <scope>NUCLEOTIDE SEQUENCE [LARGE SCALE GENOMIC DNA]</scope>
    <source>
        <strain evidence="9 10">DAOM 194757</strain>
    </source>
</reference>
<dbReference type="InterPro" id="IPR036412">
    <property type="entry name" value="HAD-like_sf"/>
</dbReference>
<evidence type="ECO:0000256" key="7">
    <source>
        <dbReference type="PIRSR" id="PIRSR000915-2"/>
    </source>
</evidence>
<dbReference type="EMBL" id="QKWP01002745">
    <property type="protein sequence ID" value="RIB02303.1"/>
    <property type="molecule type" value="Genomic_DNA"/>
</dbReference>
<dbReference type="OrthoDB" id="413953at2759"/>
<dbReference type="STRING" id="44941.A0A397U4F7"/>
<dbReference type="GO" id="GO:0046872">
    <property type="term" value="F:metal ion binding"/>
    <property type="evidence" value="ECO:0007669"/>
    <property type="project" value="UniProtKB-KW"/>
</dbReference>
<feature type="binding site" evidence="7">
    <location>
        <position position="218"/>
    </location>
    <ligand>
        <name>substrate</name>
    </ligand>
</feature>
<proteinExistence type="predicted"/>
<dbReference type="InterPro" id="IPR023214">
    <property type="entry name" value="HAD_sf"/>
</dbReference>
<evidence type="ECO:0000313" key="9">
    <source>
        <dbReference type="EMBL" id="RIB02303.1"/>
    </source>
</evidence>
<sequence>MSKPIKLCNISHYQSFIDKFDTFLLDCDGVLWRGNDIIPGFIFSFVYFIGKKLLFITNNSAKSRANYLEKFKKLNIEAYEDEIFCSSYASAYYLKNVLKFPKEKKIYIVGESGIADELALEGIRHCGLSDNNIQTFKSDDIVSDPEVGAVVCGLDRYINYTKLAKALHYLKSNSDCIFLVTNDDATFPLKDFVAPGAGSIAASIIKAVGREPDGIMGKPNKPMMDCIAQKFKLNNERTCMIGDRLETDVQFGINGGISTLAVLTGITAEKDLLVNDAPIIPDYYMTSFGDFSKLF</sequence>
<comment type="cofactor">
    <cofactor evidence="8">
        <name>Mg(2+)</name>
        <dbReference type="ChEBI" id="CHEBI:18420"/>
    </cofactor>
    <text evidence="8">Divalent metal ions. Mg(2+) is the most effective.</text>
</comment>
<comment type="catalytic activity">
    <reaction evidence="2 5">
        <text>4-nitrophenyl phosphate + H2O = 4-nitrophenol + phosphate + H(+)</text>
        <dbReference type="Rhea" id="RHEA:21664"/>
        <dbReference type="ChEBI" id="CHEBI:15377"/>
        <dbReference type="ChEBI" id="CHEBI:15378"/>
        <dbReference type="ChEBI" id="CHEBI:43474"/>
        <dbReference type="ChEBI" id="CHEBI:57917"/>
        <dbReference type="ChEBI" id="CHEBI:61146"/>
        <dbReference type="EC" id="3.1.3.41"/>
    </reaction>
</comment>
<dbReference type="GO" id="GO:0004035">
    <property type="term" value="F:alkaline phosphatase activity"/>
    <property type="evidence" value="ECO:0007669"/>
    <property type="project" value="UniProtKB-ARBA"/>
</dbReference>
<dbReference type="Gene3D" id="3.40.50.1000">
    <property type="entry name" value="HAD superfamily/HAD-like"/>
    <property type="match status" value="2"/>
</dbReference>
<dbReference type="GO" id="GO:0008967">
    <property type="term" value="F:phosphoglycolate phosphatase activity"/>
    <property type="evidence" value="ECO:0007669"/>
    <property type="project" value="TreeGrafter"/>
</dbReference>
<comment type="caution">
    <text evidence="9">The sequence shown here is derived from an EMBL/GenBank/DDBJ whole genome shotgun (WGS) entry which is preliminary data.</text>
</comment>
<dbReference type="PIRSF" id="PIRSF000915">
    <property type="entry name" value="PGP-type_phosphatase"/>
    <property type="match status" value="1"/>
</dbReference>
<organism evidence="9 10">
    <name type="scientific">Gigaspora rosea</name>
    <dbReference type="NCBI Taxonomy" id="44941"/>
    <lineage>
        <taxon>Eukaryota</taxon>
        <taxon>Fungi</taxon>
        <taxon>Fungi incertae sedis</taxon>
        <taxon>Mucoromycota</taxon>
        <taxon>Glomeromycotina</taxon>
        <taxon>Glomeromycetes</taxon>
        <taxon>Diversisporales</taxon>
        <taxon>Gigasporaceae</taxon>
        <taxon>Gigaspora</taxon>
    </lineage>
</organism>
<dbReference type="FunFam" id="3.40.50.1000:FF:000039">
    <property type="entry name" value="Phosphoglycolate phosphatase"/>
    <property type="match status" value="1"/>
</dbReference>
<gene>
    <name evidence="9" type="ORF">C2G38_1991514</name>
</gene>
<accession>A0A397U4F7</accession>
<dbReference type="GO" id="GO:0005737">
    <property type="term" value="C:cytoplasm"/>
    <property type="evidence" value="ECO:0007669"/>
    <property type="project" value="TreeGrafter"/>
</dbReference>
<feature type="binding site" evidence="8">
    <location>
        <position position="26"/>
    </location>
    <ligand>
        <name>Mg(2+)</name>
        <dbReference type="ChEBI" id="CHEBI:18420"/>
    </ligand>
</feature>
<evidence type="ECO:0000256" key="3">
    <source>
        <dbReference type="ARBA" id="ARBA00066659"/>
    </source>
</evidence>
<dbReference type="EC" id="3.1.3.41" evidence="3 5"/>
<evidence type="ECO:0000256" key="6">
    <source>
        <dbReference type="PIRSR" id="PIRSR000915-1"/>
    </source>
</evidence>
<dbReference type="SFLD" id="SFLDS00003">
    <property type="entry name" value="Haloacid_Dehalogenase"/>
    <property type="match status" value="1"/>
</dbReference>
<protein>
    <recommendedName>
        <fullName evidence="4 5">4-nitrophenylphosphatase</fullName>
        <shortName evidence="5">PNPPase</shortName>
        <ecNumber evidence="3 5">3.1.3.41</ecNumber>
    </recommendedName>
</protein>
<evidence type="ECO:0000313" key="10">
    <source>
        <dbReference type="Proteomes" id="UP000266673"/>
    </source>
</evidence>
<dbReference type="NCBIfam" id="TIGR01460">
    <property type="entry name" value="HAD-SF-IIA"/>
    <property type="match status" value="1"/>
</dbReference>
<dbReference type="InterPro" id="IPR006357">
    <property type="entry name" value="HAD-SF_hydro_IIA"/>
</dbReference>
<dbReference type="Pfam" id="PF13242">
    <property type="entry name" value="Hydrolase_like"/>
    <property type="match status" value="1"/>
</dbReference>
<dbReference type="PANTHER" id="PTHR19288:SF46">
    <property type="entry name" value="HALOACID DEHALOGENASE-LIKE HYDROLASE DOMAIN-CONTAINING PROTEIN 2"/>
    <property type="match status" value="1"/>
</dbReference>
<feature type="binding site" evidence="8">
    <location>
        <position position="243"/>
    </location>
    <ligand>
        <name>Mg(2+)</name>
        <dbReference type="ChEBI" id="CHEBI:18420"/>
    </ligand>
</feature>
<evidence type="ECO:0000256" key="8">
    <source>
        <dbReference type="PIRSR" id="PIRSR000915-3"/>
    </source>
</evidence>
<feature type="binding site" evidence="8">
    <location>
        <position position="28"/>
    </location>
    <ligand>
        <name>Mg(2+)</name>
        <dbReference type="ChEBI" id="CHEBI:18420"/>
    </ligand>
</feature>